<evidence type="ECO:0000313" key="9">
    <source>
        <dbReference type="Proteomes" id="UP000594262"/>
    </source>
</evidence>
<sequence>MVVAGNYMEEDCGNDPHYLFPFQEIDEIEQITVKRPNCLRCKRPERVCVCFAFPKVPVPITTTLHILQHPREQDFRQLTTVPLLQECIPKDKCVIYRGKRFPKSKFAKLHEVCAQTNTAVLYPAKDAVDIKDFVAQLDGEPLQLIVLDGTWQEARAIGHNCSALLKGIPKVKITGSWRSEFVIKTQPTDESVSTLEAVAIALSQIEQIPDFITIARKPLKALCDFQIQHGAQIHESKESLARKGIKYRIFEKKF</sequence>
<accession>A0A7M5VFA6</accession>
<dbReference type="GeneID" id="136819048"/>
<dbReference type="InterPro" id="IPR039262">
    <property type="entry name" value="DTWD2/TAPT"/>
</dbReference>
<dbReference type="InterPro" id="IPR005636">
    <property type="entry name" value="DTW"/>
</dbReference>
<dbReference type="PANTHER" id="PTHR21392:SF0">
    <property type="entry name" value="TRNA-URIDINE AMINOCARBOXYPROPYLTRANSFERASE 2"/>
    <property type="match status" value="1"/>
</dbReference>
<keyword evidence="4" id="KW-0819">tRNA processing</keyword>
<dbReference type="AlphaFoldDB" id="A0A7M5VFA6"/>
<evidence type="ECO:0000256" key="5">
    <source>
        <dbReference type="ARBA" id="ARBA00034489"/>
    </source>
</evidence>
<dbReference type="Pfam" id="PF03942">
    <property type="entry name" value="DTW"/>
    <property type="match status" value="1"/>
</dbReference>
<reference evidence="8" key="1">
    <citation type="submission" date="2021-01" db="UniProtKB">
        <authorList>
            <consortium name="EnsemblMetazoa"/>
        </authorList>
    </citation>
    <scope>IDENTIFICATION</scope>
</reference>
<evidence type="ECO:0000256" key="2">
    <source>
        <dbReference type="ARBA" id="ARBA00022679"/>
    </source>
</evidence>
<evidence type="ECO:0000313" key="8">
    <source>
        <dbReference type="EnsemblMetazoa" id="CLYHEMP009593.1"/>
    </source>
</evidence>
<keyword evidence="3" id="KW-0949">S-adenosyl-L-methionine</keyword>
<dbReference type="OrthoDB" id="408541at2759"/>
<evidence type="ECO:0000259" key="7">
    <source>
        <dbReference type="SMART" id="SM01144"/>
    </source>
</evidence>
<name>A0A7M5VFA6_9CNID</name>
<keyword evidence="2" id="KW-0808">Transferase</keyword>
<dbReference type="GO" id="GO:0016432">
    <property type="term" value="F:tRNA-uridine aminocarboxypropyltransferase activity"/>
    <property type="evidence" value="ECO:0007669"/>
    <property type="project" value="UniProtKB-EC"/>
</dbReference>
<organism evidence="8 9">
    <name type="scientific">Clytia hemisphaerica</name>
    <dbReference type="NCBI Taxonomy" id="252671"/>
    <lineage>
        <taxon>Eukaryota</taxon>
        <taxon>Metazoa</taxon>
        <taxon>Cnidaria</taxon>
        <taxon>Hydrozoa</taxon>
        <taxon>Hydroidolina</taxon>
        <taxon>Leptothecata</taxon>
        <taxon>Obeliida</taxon>
        <taxon>Clytiidae</taxon>
        <taxon>Clytia</taxon>
    </lineage>
</organism>
<protein>
    <recommendedName>
        <fullName evidence="1">tRNA-uridine aminocarboxypropyltransferase</fullName>
        <ecNumber evidence="1">2.5.1.25</ecNumber>
    </recommendedName>
</protein>
<keyword evidence="9" id="KW-1185">Reference proteome</keyword>
<dbReference type="PANTHER" id="PTHR21392">
    <property type="entry name" value="TRNA-URIDINE AMINOCARBOXYPROPYLTRANSFERASE 2"/>
    <property type="match status" value="1"/>
</dbReference>
<evidence type="ECO:0000256" key="4">
    <source>
        <dbReference type="ARBA" id="ARBA00022694"/>
    </source>
</evidence>
<evidence type="ECO:0000256" key="3">
    <source>
        <dbReference type="ARBA" id="ARBA00022691"/>
    </source>
</evidence>
<dbReference type="EC" id="2.5.1.25" evidence="1"/>
<dbReference type="RefSeq" id="XP_066931314.1">
    <property type="nucleotide sequence ID" value="XM_067075213.1"/>
</dbReference>
<dbReference type="GO" id="GO:0008033">
    <property type="term" value="P:tRNA processing"/>
    <property type="evidence" value="ECO:0007669"/>
    <property type="project" value="UniProtKB-KW"/>
</dbReference>
<comment type="catalytic activity">
    <reaction evidence="6">
        <text>a uridine in tRNA + S-adenosyl-L-methionine = a 3-[(3S)-3-amino-3-carboxypropyl]uridine in tRNA + S-methyl-5'-thioadenosine + H(+)</text>
        <dbReference type="Rhea" id="RHEA:62432"/>
        <dbReference type="Rhea" id="RHEA-COMP:13339"/>
        <dbReference type="Rhea" id="RHEA-COMP:16092"/>
        <dbReference type="ChEBI" id="CHEBI:15378"/>
        <dbReference type="ChEBI" id="CHEBI:17509"/>
        <dbReference type="ChEBI" id="CHEBI:59789"/>
        <dbReference type="ChEBI" id="CHEBI:65315"/>
        <dbReference type="ChEBI" id="CHEBI:82930"/>
        <dbReference type="EC" id="2.5.1.25"/>
    </reaction>
</comment>
<comment type="similarity">
    <text evidence="5">Belongs to the TDD superfamily. DTWD2 family.</text>
</comment>
<proteinExistence type="inferred from homology"/>
<dbReference type="Proteomes" id="UP000594262">
    <property type="component" value="Unplaced"/>
</dbReference>
<evidence type="ECO:0000256" key="1">
    <source>
        <dbReference type="ARBA" id="ARBA00012386"/>
    </source>
</evidence>
<dbReference type="SMART" id="SM01144">
    <property type="entry name" value="DTW"/>
    <property type="match status" value="1"/>
</dbReference>
<feature type="domain" description="DTW" evidence="7">
    <location>
        <begin position="34"/>
        <end position="231"/>
    </location>
</feature>
<dbReference type="EnsemblMetazoa" id="CLYHEMT009593.1">
    <property type="protein sequence ID" value="CLYHEMP009593.1"/>
    <property type="gene ID" value="CLYHEMG009593"/>
</dbReference>
<evidence type="ECO:0000256" key="6">
    <source>
        <dbReference type="ARBA" id="ARBA00048718"/>
    </source>
</evidence>